<reference evidence="2 3" key="1">
    <citation type="submission" date="2023-01" db="EMBL/GenBank/DDBJ databases">
        <title>Analysis of 21 Apiospora genomes using comparative genomics revels a genus with tremendous synthesis potential of carbohydrate active enzymes and secondary metabolites.</title>
        <authorList>
            <person name="Sorensen T."/>
        </authorList>
    </citation>
    <scope>NUCLEOTIDE SEQUENCE [LARGE SCALE GENOMIC DNA]</scope>
    <source>
        <strain evidence="2 3">CBS 24483</strain>
    </source>
</reference>
<dbReference type="EMBL" id="JAQQWE010000008">
    <property type="protein sequence ID" value="KAK7942584.1"/>
    <property type="molecule type" value="Genomic_DNA"/>
</dbReference>
<evidence type="ECO:0000256" key="1">
    <source>
        <dbReference type="SAM" id="MobiDB-lite"/>
    </source>
</evidence>
<comment type="caution">
    <text evidence="2">The sequence shown here is derived from an EMBL/GenBank/DDBJ whole genome shotgun (WGS) entry which is preliminary data.</text>
</comment>
<feature type="compositionally biased region" description="Polar residues" evidence="1">
    <location>
        <begin position="41"/>
        <end position="52"/>
    </location>
</feature>
<feature type="compositionally biased region" description="Polar residues" evidence="1">
    <location>
        <begin position="1"/>
        <end position="20"/>
    </location>
</feature>
<organism evidence="2 3">
    <name type="scientific">Apiospora aurea</name>
    <dbReference type="NCBI Taxonomy" id="335848"/>
    <lineage>
        <taxon>Eukaryota</taxon>
        <taxon>Fungi</taxon>
        <taxon>Dikarya</taxon>
        <taxon>Ascomycota</taxon>
        <taxon>Pezizomycotina</taxon>
        <taxon>Sordariomycetes</taxon>
        <taxon>Xylariomycetidae</taxon>
        <taxon>Amphisphaeriales</taxon>
        <taxon>Apiosporaceae</taxon>
        <taxon>Apiospora</taxon>
    </lineage>
</organism>
<feature type="region of interest" description="Disordered" evidence="1">
    <location>
        <begin position="150"/>
        <end position="185"/>
    </location>
</feature>
<keyword evidence="3" id="KW-1185">Reference proteome</keyword>
<feature type="compositionally biased region" description="Acidic residues" evidence="1">
    <location>
        <begin position="159"/>
        <end position="174"/>
    </location>
</feature>
<feature type="compositionally biased region" description="Polar residues" evidence="1">
    <location>
        <begin position="112"/>
        <end position="130"/>
    </location>
</feature>
<feature type="compositionally biased region" description="Low complexity" evidence="1">
    <location>
        <begin position="70"/>
        <end position="98"/>
    </location>
</feature>
<name>A0ABR1PXV8_9PEZI</name>
<accession>A0ABR1PXV8</accession>
<dbReference type="RefSeq" id="XP_066694615.1">
    <property type="nucleotide sequence ID" value="XM_066847919.1"/>
</dbReference>
<evidence type="ECO:0000313" key="3">
    <source>
        <dbReference type="Proteomes" id="UP001391051"/>
    </source>
</evidence>
<protein>
    <submittedName>
        <fullName evidence="2">Uncharacterized protein</fullName>
    </submittedName>
</protein>
<dbReference type="Proteomes" id="UP001391051">
    <property type="component" value="Unassembled WGS sequence"/>
</dbReference>
<proteinExistence type="predicted"/>
<evidence type="ECO:0000313" key="2">
    <source>
        <dbReference type="EMBL" id="KAK7942584.1"/>
    </source>
</evidence>
<gene>
    <name evidence="2" type="ORF">PG986_011697</name>
</gene>
<feature type="compositionally biased region" description="Basic residues" evidence="1">
    <location>
        <begin position="99"/>
        <end position="109"/>
    </location>
</feature>
<feature type="region of interest" description="Disordered" evidence="1">
    <location>
        <begin position="1"/>
        <end position="137"/>
    </location>
</feature>
<sequence length="278" mass="31519">MVQQRESGQRRSMTYTSVPTSDAAYHSFHDGELFEPASPRHTIQTKPPSTWKNIPFNPSPMRRQDSGYESIPSGSKSESSHGCSRRTSTTSSSTSSSRPRTRPSIHRAYRSAPSSHKGYSSANQLSRPGSQQQQQQVPVAYYHFPSPEVCVVGQNHDGESDEDDDDDMDDDDNELAYPPPPQTTHYWTSDHTRRLEYAAIDAASQGVKGWMLRHVVPDCFIPKENRRLRFDDDTGSVRRYRLELDDVPGEGRGRPRAQARVAVRAAEHCRRMKRKLMI</sequence>
<dbReference type="GeneID" id="92080981"/>